<evidence type="ECO:0000256" key="2">
    <source>
        <dbReference type="ARBA" id="ARBA00005236"/>
    </source>
</evidence>
<keyword evidence="3" id="KW-1003">Cell membrane</keyword>
<organism evidence="10 11">
    <name type="scientific">Thiobacillus sedimenti</name>
    <dbReference type="NCBI Taxonomy" id="3110231"/>
    <lineage>
        <taxon>Bacteria</taxon>
        <taxon>Pseudomonadati</taxon>
        <taxon>Pseudomonadota</taxon>
        <taxon>Betaproteobacteria</taxon>
        <taxon>Nitrosomonadales</taxon>
        <taxon>Thiobacillaceae</taxon>
        <taxon>Thiobacillus</taxon>
    </lineage>
</organism>
<dbReference type="Pfam" id="PF12704">
    <property type="entry name" value="MacB_PCD"/>
    <property type="match status" value="1"/>
</dbReference>
<evidence type="ECO:0000259" key="8">
    <source>
        <dbReference type="Pfam" id="PF02687"/>
    </source>
</evidence>
<reference evidence="10 11" key="1">
    <citation type="submission" date="2023-12" db="EMBL/GenBank/DDBJ databases">
        <title>Thiobacillus sedimentum sp. nov., a chemolithoautotrophic sulfur-oxidizing bacterium isolated from freshwater sediment.</title>
        <authorList>
            <person name="Luo J."/>
            <person name="Dai C."/>
        </authorList>
    </citation>
    <scope>NUCLEOTIDE SEQUENCE [LARGE SCALE GENOMIC DNA]</scope>
    <source>
        <strain evidence="10 11">SCUT-2</strain>
    </source>
</reference>
<dbReference type="Proteomes" id="UP001334732">
    <property type="component" value="Chromosome"/>
</dbReference>
<dbReference type="Pfam" id="PF02687">
    <property type="entry name" value="FtsX"/>
    <property type="match status" value="1"/>
</dbReference>
<feature type="transmembrane region" description="Helical" evidence="7">
    <location>
        <begin position="363"/>
        <end position="385"/>
    </location>
</feature>
<dbReference type="EMBL" id="CP141769">
    <property type="protein sequence ID" value="WRS39504.1"/>
    <property type="molecule type" value="Genomic_DNA"/>
</dbReference>
<dbReference type="RefSeq" id="WP_324780035.1">
    <property type="nucleotide sequence ID" value="NZ_CP141769.1"/>
</dbReference>
<evidence type="ECO:0000256" key="7">
    <source>
        <dbReference type="SAM" id="Phobius"/>
    </source>
</evidence>
<protein>
    <submittedName>
        <fullName evidence="10">ABC transporter permease</fullName>
    </submittedName>
</protein>
<evidence type="ECO:0000256" key="3">
    <source>
        <dbReference type="ARBA" id="ARBA00022475"/>
    </source>
</evidence>
<feature type="domain" description="MacB-like periplasmic core" evidence="9">
    <location>
        <begin position="16"/>
        <end position="236"/>
    </location>
</feature>
<proteinExistence type="inferred from homology"/>
<dbReference type="InterPro" id="IPR051447">
    <property type="entry name" value="Lipoprotein-release_system"/>
</dbReference>
<evidence type="ECO:0000313" key="10">
    <source>
        <dbReference type="EMBL" id="WRS39504.1"/>
    </source>
</evidence>
<evidence type="ECO:0000256" key="6">
    <source>
        <dbReference type="ARBA" id="ARBA00023136"/>
    </source>
</evidence>
<keyword evidence="5 7" id="KW-1133">Transmembrane helix</keyword>
<evidence type="ECO:0000313" key="11">
    <source>
        <dbReference type="Proteomes" id="UP001334732"/>
    </source>
</evidence>
<comment type="subcellular location">
    <subcellularLocation>
        <location evidence="1">Cell membrane</location>
        <topology evidence="1">Multi-pass membrane protein</topology>
    </subcellularLocation>
</comment>
<sequence length="403" mass="43047">MFKLAFRNIFRNRGRTALTLAAIVTGVTAIIISGGFIEDTFVQLRESTIHSRLGHLQIVRRGYLEHGQRDPSRYFIGEPRNVIATLRQAGHVREVMARLNFSGLANNGQADLPILGEGIEPGKEARLGTATTLVAGRMLQDGDAYGAAIGEGVAAALQLKPGSYLTLMVTTPDGALNTVEVQVVGVFRTFSRDYDDRAVRIPLAAAQELLATPAVHSLVVQLDDTAATDEVAGALRHQLERQGYEVKTWYQLADFYGKTVALYKRQFGALQFIILLMLVLSVASTINMTLFERTGEFGTLLAVGLRRVQLFKLIMLENVLLGCGGGALGVGIGVALAGIISAIGLPMPPPPGSNIGYIASIRVVPAVLLTAAAIGMLAAVFAAVLPGRRASRLGVVDALRHNV</sequence>
<accession>A0ABZ1CJG6</accession>
<dbReference type="InterPro" id="IPR003838">
    <property type="entry name" value="ABC3_permease_C"/>
</dbReference>
<evidence type="ECO:0000256" key="4">
    <source>
        <dbReference type="ARBA" id="ARBA00022692"/>
    </source>
</evidence>
<evidence type="ECO:0000256" key="1">
    <source>
        <dbReference type="ARBA" id="ARBA00004651"/>
    </source>
</evidence>
<keyword evidence="4 7" id="KW-0812">Transmembrane</keyword>
<keyword evidence="11" id="KW-1185">Reference proteome</keyword>
<dbReference type="PANTHER" id="PTHR30489:SF0">
    <property type="entry name" value="LIPOPROTEIN-RELEASING SYSTEM TRANSMEMBRANE PROTEIN LOLE"/>
    <property type="match status" value="1"/>
</dbReference>
<comment type="similarity">
    <text evidence="2">Belongs to the ABC-4 integral membrane protein family. LolC/E subfamily.</text>
</comment>
<evidence type="ECO:0000259" key="9">
    <source>
        <dbReference type="Pfam" id="PF12704"/>
    </source>
</evidence>
<keyword evidence="6 7" id="KW-0472">Membrane</keyword>
<gene>
    <name evidence="10" type="ORF">VA613_01165</name>
</gene>
<name>A0ABZ1CJG6_9PROT</name>
<dbReference type="PANTHER" id="PTHR30489">
    <property type="entry name" value="LIPOPROTEIN-RELEASING SYSTEM TRANSMEMBRANE PROTEIN LOLE"/>
    <property type="match status" value="1"/>
</dbReference>
<feature type="transmembrane region" description="Helical" evidence="7">
    <location>
        <begin position="269"/>
        <end position="291"/>
    </location>
</feature>
<dbReference type="InterPro" id="IPR025857">
    <property type="entry name" value="MacB_PCD"/>
</dbReference>
<feature type="transmembrane region" description="Helical" evidence="7">
    <location>
        <begin position="319"/>
        <end position="343"/>
    </location>
</feature>
<evidence type="ECO:0000256" key="5">
    <source>
        <dbReference type="ARBA" id="ARBA00022989"/>
    </source>
</evidence>
<feature type="domain" description="ABC3 transporter permease C-terminal" evidence="8">
    <location>
        <begin position="272"/>
        <end position="393"/>
    </location>
</feature>